<sequence length="68" mass="8001">MRWNEAVDETVCFGWMDSTKTIENFVYKTRLHLYSFPRSPRSPDFQASLKKMFLCTGSKSGDFAQQRK</sequence>
<organism evidence="1 2">
    <name type="scientific">Chryseobacterium vrystaatense</name>
    <dbReference type="NCBI Taxonomy" id="307480"/>
    <lineage>
        <taxon>Bacteria</taxon>
        <taxon>Pseudomonadati</taxon>
        <taxon>Bacteroidota</taxon>
        <taxon>Flavobacteriia</taxon>
        <taxon>Flavobacteriales</taxon>
        <taxon>Weeksellaceae</taxon>
        <taxon>Chryseobacterium group</taxon>
        <taxon>Chryseobacterium</taxon>
    </lineage>
</organism>
<reference evidence="1 2" key="1">
    <citation type="submission" date="2014-07" db="EMBL/GenBank/DDBJ databases">
        <title>Genome of Chryseobacterium vrystaatense LMG 22846.</title>
        <authorList>
            <person name="Pipes S.E."/>
            <person name="Stropko S.J."/>
            <person name="Newman J.D."/>
        </authorList>
    </citation>
    <scope>NUCLEOTIDE SEQUENCE [LARGE SCALE GENOMIC DNA]</scope>
    <source>
        <strain evidence="1 2">LMG 22846</strain>
    </source>
</reference>
<comment type="caution">
    <text evidence="1">The sequence shown here is derived from an EMBL/GenBank/DDBJ whole genome shotgun (WGS) entry which is preliminary data.</text>
</comment>
<gene>
    <name evidence="1" type="ORF">IW16_19030</name>
</gene>
<name>A0ABR4UJI2_9FLAO</name>
<evidence type="ECO:0000313" key="1">
    <source>
        <dbReference type="EMBL" id="KFF24422.1"/>
    </source>
</evidence>
<dbReference type="Proteomes" id="UP000028719">
    <property type="component" value="Unassembled WGS sequence"/>
</dbReference>
<accession>A0ABR4UJI2</accession>
<keyword evidence="2" id="KW-1185">Reference proteome</keyword>
<protein>
    <submittedName>
        <fullName evidence="1">Uncharacterized protein</fullName>
    </submittedName>
</protein>
<evidence type="ECO:0000313" key="2">
    <source>
        <dbReference type="Proteomes" id="UP000028719"/>
    </source>
</evidence>
<proteinExistence type="predicted"/>
<dbReference type="EMBL" id="JPRI01000008">
    <property type="protein sequence ID" value="KFF24422.1"/>
    <property type="molecule type" value="Genomic_DNA"/>
</dbReference>